<evidence type="ECO:0000313" key="3">
    <source>
        <dbReference type="Proteomes" id="UP000245992"/>
    </source>
</evidence>
<comment type="caution">
    <text evidence="2">The sequence shown here is derived from an EMBL/GenBank/DDBJ whole genome shotgun (WGS) entry which is preliminary data.</text>
</comment>
<reference evidence="2 3" key="1">
    <citation type="submission" date="2013-12" db="EMBL/GenBank/DDBJ databases">
        <title>Annotated genome of Streptomyces scopuliridis.</title>
        <authorList>
            <person name="Olson J.B."/>
        </authorList>
    </citation>
    <scope>NUCLEOTIDE SEQUENCE [LARGE SCALE GENOMIC DNA]</scope>
    <source>
        <strain evidence="2 3">RB72</strain>
    </source>
</reference>
<dbReference type="SUPFAM" id="SSF51735">
    <property type="entry name" value="NAD(P)-binding Rossmann-fold domains"/>
    <property type="match status" value="1"/>
</dbReference>
<dbReference type="Proteomes" id="UP000245992">
    <property type="component" value="Unassembled WGS sequence"/>
</dbReference>
<dbReference type="PRINTS" id="PR00081">
    <property type="entry name" value="GDHRDH"/>
</dbReference>
<dbReference type="InterPro" id="IPR036291">
    <property type="entry name" value="NAD(P)-bd_dom_sf"/>
</dbReference>
<dbReference type="CDD" id="cd05374">
    <property type="entry name" value="17beta-HSD-like_SDR_c"/>
    <property type="match status" value="1"/>
</dbReference>
<dbReference type="InterPro" id="IPR051911">
    <property type="entry name" value="SDR_oxidoreductase"/>
</dbReference>
<name>A0A2T7T089_9ACTN</name>
<dbReference type="RefSeq" id="WP_051745954.1">
    <property type="nucleotide sequence ID" value="NZ_AZSP01000255.1"/>
</dbReference>
<accession>A0A2T7T089</accession>
<sequence length="325" mass="34013">MGKTIVITGAGSGFGALAARALARSGHSVYAAMRNTTGRNAGRVAEAEAYAAEHHVDLRTVELDVLSQESVDAAVNTVLAEAGSLDVVIHNAGHMVTGPTEAFTPEELVAVYDTNVLGTQRVNRAVLPHLRAQRHGLVLWIGSTSTRGGTPPYLAPYFAAKAAMDSLAVSYAAELARFNIETSIVVPGSFTSGTNHFVTGGHPSEQTVVPAYEARYAGLMDQVSERLAALAPADADVSQVADAIVEVVDTPHGSRPFRVHVDPANDGSEEVSEVADRIRAEFLTRIGLDDLLAPHAVGQGAQGSALSAAEAALMTEWPDRLSNAS</sequence>
<comment type="similarity">
    <text evidence="1">Belongs to the short-chain dehydrogenases/reductases (SDR) family.</text>
</comment>
<organism evidence="2 3">
    <name type="scientific">Streptomyces scopuliridis RB72</name>
    <dbReference type="NCBI Taxonomy" id="1440053"/>
    <lineage>
        <taxon>Bacteria</taxon>
        <taxon>Bacillati</taxon>
        <taxon>Actinomycetota</taxon>
        <taxon>Actinomycetes</taxon>
        <taxon>Kitasatosporales</taxon>
        <taxon>Streptomycetaceae</taxon>
        <taxon>Streptomyces</taxon>
    </lineage>
</organism>
<dbReference type="PANTHER" id="PTHR43976">
    <property type="entry name" value="SHORT CHAIN DEHYDROGENASE"/>
    <property type="match status" value="1"/>
</dbReference>
<dbReference type="InterPro" id="IPR002347">
    <property type="entry name" value="SDR_fam"/>
</dbReference>
<dbReference type="PRINTS" id="PR00080">
    <property type="entry name" value="SDRFAMILY"/>
</dbReference>
<evidence type="ECO:0000256" key="1">
    <source>
        <dbReference type="RuleBase" id="RU000363"/>
    </source>
</evidence>
<dbReference type="STRING" id="1440053.GCA_000718095_03115"/>
<gene>
    <name evidence="2" type="ORF">Y717_16670</name>
</gene>
<proteinExistence type="inferred from homology"/>
<protein>
    <submittedName>
        <fullName evidence="2">Oxidoreductase</fullName>
    </submittedName>
</protein>
<dbReference type="AlphaFoldDB" id="A0A2T7T089"/>
<dbReference type="PANTHER" id="PTHR43976:SF9">
    <property type="entry name" value="OXIDOREDUCTASE"/>
    <property type="match status" value="1"/>
</dbReference>
<keyword evidence="3" id="KW-1185">Reference proteome</keyword>
<dbReference type="OrthoDB" id="9792003at2"/>
<dbReference type="Pfam" id="PF00106">
    <property type="entry name" value="adh_short"/>
    <property type="match status" value="1"/>
</dbReference>
<evidence type="ECO:0000313" key="2">
    <source>
        <dbReference type="EMBL" id="PVE08567.1"/>
    </source>
</evidence>
<dbReference type="EMBL" id="AZSP01000255">
    <property type="protein sequence ID" value="PVE08567.1"/>
    <property type="molecule type" value="Genomic_DNA"/>
</dbReference>
<dbReference type="Gene3D" id="3.40.50.720">
    <property type="entry name" value="NAD(P)-binding Rossmann-like Domain"/>
    <property type="match status" value="1"/>
</dbReference>